<comment type="caution">
    <text evidence="1">The sequence shown here is derived from an EMBL/GenBank/DDBJ whole genome shotgun (WGS) entry which is preliminary data.</text>
</comment>
<gene>
    <name evidence="1" type="ORF">A3Q56_04300</name>
</gene>
<sequence length="34" mass="4058">MTFENEYIDLNIRKNIKQVNKLEKSNFIGSNRLS</sequence>
<name>A0A177B176_9BILA</name>
<evidence type="ECO:0000313" key="1">
    <source>
        <dbReference type="EMBL" id="OAF67966.1"/>
    </source>
</evidence>
<dbReference type="AlphaFoldDB" id="A0A177B176"/>
<proteinExistence type="predicted"/>
<keyword evidence="2" id="KW-1185">Reference proteome</keyword>
<reference evidence="1 2" key="1">
    <citation type="submission" date="2016-04" db="EMBL/GenBank/DDBJ databases">
        <title>The genome of Intoshia linei affirms orthonectids as highly simplified spiralians.</title>
        <authorList>
            <person name="Mikhailov K.V."/>
            <person name="Slusarev G.S."/>
            <person name="Nikitin M.A."/>
            <person name="Logacheva M.D."/>
            <person name="Penin A."/>
            <person name="Aleoshin V."/>
            <person name="Panchin Y.V."/>
        </authorList>
    </citation>
    <scope>NUCLEOTIDE SEQUENCE [LARGE SCALE GENOMIC DNA]</scope>
    <source>
        <strain evidence="1">Intl2013</strain>
        <tissue evidence="1">Whole animal</tissue>
    </source>
</reference>
<evidence type="ECO:0000313" key="2">
    <source>
        <dbReference type="Proteomes" id="UP000078046"/>
    </source>
</evidence>
<feature type="non-terminal residue" evidence="1">
    <location>
        <position position="34"/>
    </location>
</feature>
<accession>A0A177B176</accession>
<dbReference type="Proteomes" id="UP000078046">
    <property type="component" value="Unassembled WGS sequence"/>
</dbReference>
<protein>
    <submittedName>
        <fullName evidence="1">Uncharacterized protein</fullName>
    </submittedName>
</protein>
<organism evidence="1 2">
    <name type="scientific">Intoshia linei</name>
    <dbReference type="NCBI Taxonomy" id="1819745"/>
    <lineage>
        <taxon>Eukaryota</taxon>
        <taxon>Metazoa</taxon>
        <taxon>Spiralia</taxon>
        <taxon>Lophotrochozoa</taxon>
        <taxon>Mesozoa</taxon>
        <taxon>Orthonectida</taxon>
        <taxon>Rhopaluridae</taxon>
        <taxon>Intoshia</taxon>
    </lineage>
</organism>
<dbReference type="EMBL" id="LWCA01000538">
    <property type="protein sequence ID" value="OAF67966.1"/>
    <property type="molecule type" value="Genomic_DNA"/>
</dbReference>